<gene>
    <name evidence="2" type="ORF">CC117_14815</name>
</gene>
<sequence length="312" mass="35203">MSLPDFFVLGVPKAGTTAMHAALSRHPELYLSRVKEPKFFLSDGPPPARGGPGDAQTYQEHVWRRTDYEALFAPAPAEALCGEATPFYLYDLDAQNRIRRLVPKAKLIVMLRNPVDRAHSNWTHLWAAGLEPERDFVRACALEERRRADGWAHFWHYVGQGLYGRQLEHLLTLFGREQVLLLRYRDLRDSPVRTLDRVCDFLGVQTGLLDAVPSENVTPYVADTLVNAGLRAVLRTGGRIGHHFPPRVRTTVHKPLLRALQRQRGGRPTITPAQRAAILPSFVEDIALLEQVTGEFYADWLTAGLEQDLFDA</sequence>
<dbReference type="Proteomes" id="UP000179627">
    <property type="component" value="Unassembled WGS sequence"/>
</dbReference>
<accession>A0A1S1QXP8</accession>
<dbReference type="InterPro" id="IPR037359">
    <property type="entry name" value="NST/OST"/>
</dbReference>
<dbReference type="InterPro" id="IPR027417">
    <property type="entry name" value="P-loop_NTPase"/>
</dbReference>
<comment type="caution">
    <text evidence="2">The sequence shown here is derived from an EMBL/GenBank/DDBJ whole genome shotgun (WGS) entry which is preliminary data.</text>
</comment>
<dbReference type="RefSeq" id="WP_071083574.1">
    <property type="nucleotide sequence ID" value="NZ_MBLM01000102.1"/>
</dbReference>
<protein>
    <submittedName>
        <fullName evidence="2">Sulfotransferase</fullName>
    </submittedName>
</protein>
<dbReference type="GO" id="GO:0008146">
    <property type="term" value="F:sulfotransferase activity"/>
    <property type="evidence" value="ECO:0007669"/>
    <property type="project" value="InterPro"/>
</dbReference>
<dbReference type="EMBL" id="MBLM01000102">
    <property type="protein sequence ID" value="OHV39473.1"/>
    <property type="molecule type" value="Genomic_DNA"/>
</dbReference>
<dbReference type="Gene3D" id="3.40.50.300">
    <property type="entry name" value="P-loop containing nucleotide triphosphate hydrolases"/>
    <property type="match status" value="1"/>
</dbReference>
<evidence type="ECO:0000313" key="3">
    <source>
        <dbReference type="Proteomes" id="UP000179627"/>
    </source>
</evidence>
<proteinExistence type="predicted"/>
<dbReference type="SUPFAM" id="SSF52540">
    <property type="entry name" value="P-loop containing nucleoside triphosphate hydrolases"/>
    <property type="match status" value="1"/>
</dbReference>
<dbReference type="OrthoDB" id="4508169at2"/>
<dbReference type="PANTHER" id="PTHR10605">
    <property type="entry name" value="HEPARAN SULFATE SULFOTRANSFERASE"/>
    <property type="match status" value="1"/>
</dbReference>
<dbReference type="AlphaFoldDB" id="A0A1S1QXP8"/>
<reference evidence="3" key="1">
    <citation type="submission" date="2016-07" db="EMBL/GenBank/DDBJ databases">
        <title>Sequence Frankia sp. strain CcI1.17.</title>
        <authorList>
            <person name="Ghodhbane-Gtari F."/>
            <person name="Swanson E."/>
            <person name="Gueddou A."/>
            <person name="Morris K."/>
            <person name="Hezbri K."/>
            <person name="Ktari A."/>
            <person name="Nouioui I."/>
            <person name="Abebe-Akele F."/>
            <person name="Simpson S."/>
            <person name="Thomas K."/>
            <person name="Gtari M."/>
            <person name="Tisa L.S."/>
            <person name="Hurst S."/>
        </authorList>
    </citation>
    <scope>NUCLEOTIDE SEQUENCE [LARGE SCALE GENOMIC DNA]</scope>
    <source>
        <strain evidence="3">Cc1.17</strain>
    </source>
</reference>
<evidence type="ECO:0000313" key="2">
    <source>
        <dbReference type="EMBL" id="OHV39473.1"/>
    </source>
</evidence>
<keyword evidence="3" id="KW-1185">Reference proteome</keyword>
<name>A0A1S1QXP8_9ACTN</name>
<keyword evidence="1 2" id="KW-0808">Transferase</keyword>
<organism evidence="2 3">
    <name type="scientific">Parafrankia colletiae</name>
    <dbReference type="NCBI Taxonomy" id="573497"/>
    <lineage>
        <taxon>Bacteria</taxon>
        <taxon>Bacillati</taxon>
        <taxon>Actinomycetota</taxon>
        <taxon>Actinomycetes</taxon>
        <taxon>Frankiales</taxon>
        <taxon>Frankiaceae</taxon>
        <taxon>Parafrankia</taxon>
    </lineage>
</organism>
<dbReference type="PANTHER" id="PTHR10605:SF56">
    <property type="entry name" value="BIFUNCTIONAL HEPARAN SULFATE N-DEACETYLASE_N-SULFOTRANSFERASE"/>
    <property type="match status" value="1"/>
</dbReference>
<dbReference type="Pfam" id="PF13469">
    <property type="entry name" value="Sulfotransfer_3"/>
    <property type="match status" value="1"/>
</dbReference>
<evidence type="ECO:0000256" key="1">
    <source>
        <dbReference type="ARBA" id="ARBA00022679"/>
    </source>
</evidence>